<protein>
    <submittedName>
        <fullName evidence="1">Uncharacterized protein</fullName>
    </submittedName>
</protein>
<dbReference type="Proteomes" id="UP000035514">
    <property type="component" value="Unassembled WGS sequence"/>
</dbReference>
<proteinExistence type="predicted"/>
<organism evidence="1 2">
    <name type="scientific">Aliarcobacter butzleri L348</name>
    <dbReference type="NCBI Taxonomy" id="1447256"/>
    <lineage>
        <taxon>Bacteria</taxon>
        <taxon>Pseudomonadati</taxon>
        <taxon>Campylobacterota</taxon>
        <taxon>Epsilonproteobacteria</taxon>
        <taxon>Campylobacterales</taxon>
        <taxon>Arcobacteraceae</taxon>
        <taxon>Aliarcobacter</taxon>
    </lineage>
</organism>
<dbReference type="AlphaFoldDB" id="A0A0G9JPG0"/>
<sequence>MNKIKELEKILKTDVLIEVQAEIDALEKLITKKTSTDLENELEYMLDIKKFYNEALALIEKGKLTQEEATNILLDLEDMRADDEDEI</sequence>
<dbReference type="PATRIC" id="fig|1447256.3.peg.2405"/>
<comment type="caution">
    <text evidence="1">The sequence shown here is derived from an EMBL/GenBank/DDBJ whole genome shotgun (WGS) entry which is preliminary data.</text>
</comment>
<evidence type="ECO:0000313" key="1">
    <source>
        <dbReference type="EMBL" id="KLD96131.1"/>
    </source>
</evidence>
<gene>
    <name evidence="1" type="ORF">AA20_12280</name>
</gene>
<name>A0A0G9JPG0_9BACT</name>
<evidence type="ECO:0000313" key="2">
    <source>
        <dbReference type="Proteomes" id="UP000035514"/>
    </source>
</evidence>
<dbReference type="EMBL" id="JAIQ01000172">
    <property type="protein sequence ID" value="KLD96131.1"/>
    <property type="molecule type" value="Genomic_DNA"/>
</dbReference>
<accession>A0A0G9JPG0</accession>
<dbReference type="RefSeq" id="WP_046997432.1">
    <property type="nucleotide sequence ID" value="NZ_JAIQ01000172.1"/>
</dbReference>
<reference evidence="1 2" key="1">
    <citation type="submission" date="2014-01" db="EMBL/GenBank/DDBJ databases">
        <title>Development of a Comparative Genomic Fingerprinting Assay for High Resolution Genotyping of Arcobacter butzleri.</title>
        <authorList>
            <person name="Webb A.L."/>
            <person name="Inglis G.D."/>
            <person name="Kruczkiewicz P."/>
            <person name="Selinger L.B."/>
            <person name="Taboada E.N."/>
        </authorList>
    </citation>
    <scope>NUCLEOTIDE SEQUENCE [LARGE SCALE GENOMIC DNA]</scope>
    <source>
        <strain evidence="1 2">L348</strain>
    </source>
</reference>